<dbReference type="PROSITE" id="PS00674">
    <property type="entry name" value="AAA"/>
    <property type="match status" value="2"/>
</dbReference>
<gene>
    <name evidence="5" type="ORF">BN860_01816g</name>
</gene>
<name>A0A8J2TAL7_ZYGB2</name>
<dbReference type="AlphaFoldDB" id="A0A8J2TAL7"/>
<reference evidence="6" key="1">
    <citation type="journal article" date="2013" name="Genome Announc.">
        <title>Genome sequence of the food spoilage yeast Zygosaccharomyces bailii CLIB 213(T).</title>
        <authorList>
            <person name="Galeote V."/>
            <person name="Bigey F."/>
            <person name="Devillers H."/>
            <person name="Neuveglise C."/>
            <person name="Dequin S."/>
        </authorList>
    </citation>
    <scope>NUCLEOTIDE SEQUENCE [LARGE SCALE GENOMIC DNA]</scope>
    <source>
        <strain evidence="6">CLIB 213 / ATCC 58445 / CBS 680 / CCRC 21525 / NBRC 1098 / NCYC 1416 / NRRL Y-2227</strain>
    </source>
</reference>
<dbReference type="FunFam" id="3.40.50.300:FF:001721">
    <property type="entry name" value="AAA family ATPase, putative"/>
    <property type="match status" value="1"/>
</dbReference>
<dbReference type="Gene3D" id="1.10.8.60">
    <property type="match status" value="2"/>
</dbReference>
<dbReference type="InterPro" id="IPR003959">
    <property type="entry name" value="ATPase_AAA_core"/>
</dbReference>
<dbReference type="FunFam" id="1.10.8.60:FF:000132">
    <property type="entry name" value="AAA family ATPase"/>
    <property type="match status" value="1"/>
</dbReference>
<dbReference type="InterPro" id="IPR009010">
    <property type="entry name" value="Asp_de-COase-like_dom_sf"/>
</dbReference>
<feature type="domain" description="AAA+ ATPase" evidence="4">
    <location>
        <begin position="542"/>
        <end position="679"/>
    </location>
</feature>
<dbReference type="InterPro" id="IPR003960">
    <property type="entry name" value="ATPase_AAA_CS"/>
</dbReference>
<evidence type="ECO:0000256" key="1">
    <source>
        <dbReference type="ARBA" id="ARBA00022741"/>
    </source>
</evidence>
<evidence type="ECO:0000313" key="6">
    <source>
        <dbReference type="Proteomes" id="UP000019375"/>
    </source>
</evidence>
<dbReference type="SMART" id="SM00382">
    <property type="entry name" value="AAA"/>
    <property type="match status" value="2"/>
</dbReference>
<protein>
    <submittedName>
        <fullName evidence="5">ZYBA0S11-01816g1_1</fullName>
    </submittedName>
</protein>
<dbReference type="PANTHER" id="PTHR23077:SF27">
    <property type="entry name" value="ATPASE FAMILY GENE 2 PROTEIN HOMOLOG A"/>
    <property type="match status" value="1"/>
</dbReference>
<dbReference type="Proteomes" id="UP000019375">
    <property type="component" value="Unassembled WGS sequence"/>
</dbReference>
<dbReference type="GO" id="GO:0005737">
    <property type="term" value="C:cytoplasm"/>
    <property type="evidence" value="ECO:0007669"/>
    <property type="project" value="TreeGrafter"/>
</dbReference>
<dbReference type="Gene3D" id="3.40.50.300">
    <property type="entry name" value="P-loop containing nucleotide triphosphate hydrolases"/>
    <property type="match status" value="2"/>
</dbReference>
<dbReference type="CDD" id="cd19503">
    <property type="entry name" value="RecA-like_CDC48_NLV2_r1-like"/>
    <property type="match status" value="1"/>
</dbReference>
<evidence type="ECO:0000256" key="3">
    <source>
        <dbReference type="SAM" id="MobiDB-lite"/>
    </source>
</evidence>
<evidence type="ECO:0000259" key="4">
    <source>
        <dbReference type="SMART" id="SM00382"/>
    </source>
</evidence>
<organism evidence="5 6">
    <name type="scientific">Zygosaccharomyces bailii (strain CLIB 213 / ATCC 58445 / CBS 680 / BCRC 21525 / NBRC 1098 / NCYC 1416 / NRRL Y-2227)</name>
    <dbReference type="NCBI Taxonomy" id="1333698"/>
    <lineage>
        <taxon>Eukaryota</taxon>
        <taxon>Fungi</taxon>
        <taxon>Dikarya</taxon>
        <taxon>Ascomycota</taxon>
        <taxon>Saccharomycotina</taxon>
        <taxon>Saccharomycetes</taxon>
        <taxon>Saccharomycetales</taxon>
        <taxon>Saccharomycetaceae</taxon>
        <taxon>Zygosaccharomyces</taxon>
    </lineage>
</organism>
<dbReference type="InterPro" id="IPR041569">
    <property type="entry name" value="AAA_lid_3"/>
</dbReference>
<dbReference type="GO" id="GO:0016887">
    <property type="term" value="F:ATP hydrolysis activity"/>
    <property type="evidence" value="ECO:0007669"/>
    <property type="project" value="InterPro"/>
</dbReference>
<dbReference type="Pfam" id="PF17862">
    <property type="entry name" value="AAA_lid_3"/>
    <property type="match status" value="2"/>
</dbReference>
<keyword evidence="2" id="KW-0067">ATP-binding</keyword>
<sequence length="775" mass="84359">MAPKSTPNGFKKKPSNGVTSDGTPKTKFKLPKAFIARPLPAKFNDCKNASNAIIHPDVLKELDINAGSMIVISKLGSSGVVVVAKPREDEQHPSNVVMLSSSTRSVGDILYGDRLEIKKIESQPPYATKITVGSLQGAELNELDIKKGIEQMLNDCGIIMPGMVFRYGTLNPIVVDVCDENLPDITKCSLDESSTNMADNSPYLSPPVIFRKGSTKMAFTIDKNPKAKFNLPPSLNYESVGGLAKEIDILKNAIYLPLHQPSLFSDFGVTPPRGVLLHGPPGTGKTMLLRCVANTSNAHVLTINGPSIVSKYLGETEATLRDIFEEAKRYQPSIIFIDEIDSIAPNRASDDSGEVESRVVATLLTLMDGMGAAGRLVVVAATNRPNSIDPALRRPGRFDQEVEIAIPDVDARVQILTKQFEKMSQERHTLSMENIKTIASKTHGYVGADLAALCRESVMKAIQRLLSEDNNIDRSLLKVSMDDLENAMMEIRPSAMREIFLEMPKVYWSDIGGQDTLKRKMKEMIQLPLEASETFARLGVSAPKGVLLYGPPGCSKTLTAKALATESGVNFLAVKGPEIFNKYVGESEKAIREIFRKARAAAPSIIFFDEIDAIASNRDGGPSTSAEGHVLTSLLNEIDGVEELKGVVIVAATNKPDEIDAALLRPGRLDRHIYVGPPDYSARLQILNKCTRKFNASKEPTYNLVDLAHKTEGCSGAEVVLLCQEAGLAAIMEDLDASKVETRHFDKALSGISKIITPQMIKYYEDFASRSGIAA</sequence>
<dbReference type="SUPFAM" id="SSF52540">
    <property type="entry name" value="P-loop containing nucleoside triphosphate hydrolases"/>
    <property type="match status" value="2"/>
</dbReference>
<dbReference type="InterPro" id="IPR050168">
    <property type="entry name" value="AAA_ATPase_domain"/>
</dbReference>
<dbReference type="InterPro" id="IPR003593">
    <property type="entry name" value="AAA+_ATPase"/>
</dbReference>
<proteinExistence type="predicted"/>
<evidence type="ECO:0000256" key="2">
    <source>
        <dbReference type="ARBA" id="ARBA00022840"/>
    </source>
</evidence>
<dbReference type="SUPFAM" id="SSF50692">
    <property type="entry name" value="ADC-like"/>
    <property type="match status" value="1"/>
</dbReference>
<evidence type="ECO:0000313" key="5">
    <source>
        <dbReference type="EMBL" id="CDF91391.1"/>
    </source>
</evidence>
<keyword evidence="1" id="KW-0547">Nucleotide-binding</keyword>
<feature type="domain" description="AAA+ ATPase" evidence="4">
    <location>
        <begin position="271"/>
        <end position="408"/>
    </location>
</feature>
<dbReference type="Pfam" id="PF00004">
    <property type="entry name" value="AAA"/>
    <property type="match status" value="2"/>
</dbReference>
<dbReference type="PANTHER" id="PTHR23077">
    <property type="entry name" value="AAA-FAMILY ATPASE"/>
    <property type="match status" value="1"/>
</dbReference>
<keyword evidence="6" id="KW-1185">Reference proteome</keyword>
<accession>A0A8J2TAL7</accession>
<dbReference type="InterPro" id="IPR027417">
    <property type="entry name" value="P-loop_NTPase"/>
</dbReference>
<dbReference type="FunFam" id="3.40.50.300:FF:000012">
    <property type="entry name" value="Transitional endoplasmic reticulum ATPase"/>
    <property type="match status" value="1"/>
</dbReference>
<dbReference type="OrthoDB" id="27435at2759"/>
<dbReference type="CDD" id="cd19511">
    <property type="entry name" value="RecA-like_CDC48_r2-like"/>
    <property type="match status" value="1"/>
</dbReference>
<dbReference type="EMBL" id="HG316464">
    <property type="protein sequence ID" value="CDF91391.1"/>
    <property type="molecule type" value="Genomic_DNA"/>
</dbReference>
<dbReference type="GO" id="GO:0005524">
    <property type="term" value="F:ATP binding"/>
    <property type="evidence" value="ECO:0007669"/>
    <property type="project" value="UniProtKB-KW"/>
</dbReference>
<feature type="region of interest" description="Disordered" evidence="3">
    <location>
        <begin position="1"/>
        <end position="25"/>
    </location>
</feature>